<name>A0ABT8ZVQ1_9SPHN</name>
<evidence type="ECO:0000313" key="4">
    <source>
        <dbReference type="EMBL" id="MDO7837521.1"/>
    </source>
</evidence>
<dbReference type="EMBL" id="JAUQOM010000035">
    <property type="protein sequence ID" value="MDO7837521.1"/>
    <property type="molecule type" value="Genomic_DNA"/>
</dbReference>
<feature type="domain" description="3-hydroxyacyl-CoA dehydrogenase C-terminal" evidence="2">
    <location>
        <begin position="176"/>
        <end position="244"/>
    </location>
</feature>
<gene>
    <name evidence="4" type="ORF">Q4610_20995</name>
</gene>
<dbReference type="InterPro" id="IPR006176">
    <property type="entry name" value="3-OHacyl-CoA_DH_NAD-bd"/>
</dbReference>
<dbReference type="InterPro" id="IPR013328">
    <property type="entry name" value="6PGD_dom2"/>
</dbReference>
<dbReference type="PIRSF" id="PIRSF000105">
    <property type="entry name" value="HCDH"/>
    <property type="match status" value="1"/>
</dbReference>
<reference evidence="4" key="1">
    <citation type="submission" date="2023-07" db="EMBL/GenBank/DDBJ databases">
        <title>Bacterial whole genome sequence for Sphingobium sp. HBC34.</title>
        <authorList>
            <person name="Le V."/>
            <person name="Ko S.-R."/>
            <person name="Ahn C.-Y."/>
            <person name="Oh H.-M."/>
        </authorList>
    </citation>
    <scope>NUCLEOTIDE SEQUENCE</scope>
    <source>
        <strain evidence="4">HBC34</strain>
    </source>
</reference>
<dbReference type="SUPFAM" id="SSF48179">
    <property type="entry name" value="6-phosphogluconate dehydrogenase C-terminal domain-like"/>
    <property type="match status" value="1"/>
</dbReference>
<accession>A0ABT8ZVQ1</accession>
<dbReference type="Pfam" id="PF02737">
    <property type="entry name" value="3HCDH_N"/>
    <property type="match status" value="1"/>
</dbReference>
<comment type="caution">
    <text evidence="4">The sequence shown here is derived from an EMBL/GenBank/DDBJ whole genome shotgun (WGS) entry which is preliminary data.</text>
</comment>
<protein>
    <submittedName>
        <fullName evidence="4">3-hydroxyacyl-CoA dehydrogenase NAD-binding domain-containing protein</fullName>
    </submittedName>
</protein>
<dbReference type="InterPro" id="IPR022694">
    <property type="entry name" value="3-OHacyl-CoA_DH"/>
</dbReference>
<evidence type="ECO:0000259" key="3">
    <source>
        <dbReference type="Pfam" id="PF02737"/>
    </source>
</evidence>
<dbReference type="PANTHER" id="PTHR48075:SF5">
    <property type="entry name" value="3-HYDROXYBUTYRYL-COA DEHYDROGENASE"/>
    <property type="match status" value="1"/>
</dbReference>
<feature type="domain" description="3-hydroxyacyl-CoA dehydrogenase NAD binding" evidence="3">
    <location>
        <begin position="2"/>
        <end position="173"/>
    </location>
</feature>
<evidence type="ECO:0000256" key="1">
    <source>
        <dbReference type="ARBA" id="ARBA00023002"/>
    </source>
</evidence>
<dbReference type="Pfam" id="PF00725">
    <property type="entry name" value="3HCDH"/>
    <property type="match status" value="1"/>
</dbReference>
<evidence type="ECO:0000259" key="2">
    <source>
        <dbReference type="Pfam" id="PF00725"/>
    </source>
</evidence>
<organism evidence="4 5">
    <name type="scientific">Sphingobium cyanobacteriorum</name>
    <dbReference type="NCBI Taxonomy" id="3063954"/>
    <lineage>
        <taxon>Bacteria</taxon>
        <taxon>Pseudomonadati</taxon>
        <taxon>Pseudomonadota</taxon>
        <taxon>Alphaproteobacteria</taxon>
        <taxon>Sphingomonadales</taxon>
        <taxon>Sphingomonadaceae</taxon>
        <taxon>Sphingobium</taxon>
    </lineage>
</organism>
<evidence type="ECO:0000313" key="5">
    <source>
        <dbReference type="Proteomes" id="UP001176471"/>
    </source>
</evidence>
<dbReference type="Gene3D" id="1.10.1040.10">
    <property type="entry name" value="N-(1-d-carboxylethyl)-l-norvaline Dehydrogenase, domain 2"/>
    <property type="match status" value="1"/>
</dbReference>
<keyword evidence="5" id="KW-1185">Reference proteome</keyword>
<dbReference type="Proteomes" id="UP001176471">
    <property type="component" value="Unassembled WGS sequence"/>
</dbReference>
<dbReference type="RefSeq" id="WP_304537773.1">
    <property type="nucleotide sequence ID" value="NZ_JAUQOM010000035.1"/>
</dbReference>
<dbReference type="InterPro" id="IPR006108">
    <property type="entry name" value="3HC_DH_C"/>
</dbReference>
<keyword evidence="1" id="KW-0560">Oxidoreductase</keyword>
<dbReference type="InterPro" id="IPR008927">
    <property type="entry name" value="6-PGluconate_DH-like_C_sf"/>
</dbReference>
<dbReference type="InterPro" id="IPR036291">
    <property type="entry name" value="NAD(P)-bd_dom_sf"/>
</dbReference>
<dbReference type="PANTHER" id="PTHR48075">
    <property type="entry name" value="3-HYDROXYACYL-COA DEHYDROGENASE FAMILY PROTEIN"/>
    <property type="match status" value="1"/>
</dbReference>
<proteinExistence type="predicted"/>
<dbReference type="Gene3D" id="3.40.50.720">
    <property type="entry name" value="NAD(P)-binding Rossmann-like Domain"/>
    <property type="match status" value="1"/>
</dbReference>
<sequence length="304" mass="32410">MIAILGCGLIGESWAGLMTAHGHDVILWDPAPAALTGIEQRIVRLRGEVRTAMGHAAEADGGVRIATTLAEAVGDADWIQENAPEAAALKHDLYRQIEAVNARAPIASSTSSLTWSELSPALSDPGRLLTAHPFNPPHLMPLVEIYTPDADLRRRAVDFYAGLGREPVTLRKDAVGHIANRLASALWREAVNLVAEGIADVETVDRALVHGPGLRWSVIGAHMAYHLGGGPGGIETYLRHLGPSQQRRWTSLGTPELTPSVCAMLVEGVDAEAAGRSLEQIAAARDRALVRVLAARREGMNDAA</sequence>
<dbReference type="SUPFAM" id="SSF51735">
    <property type="entry name" value="NAD(P)-binding Rossmann-fold domains"/>
    <property type="match status" value="1"/>
</dbReference>